<dbReference type="SUPFAM" id="SSF52218">
    <property type="entry name" value="Flavoproteins"/>
    <property type="match status" value="1"/>
</dbReference>
<evidence type="ECO:0000313" key="3">
    <source>
        <dbReference type="Proteomes" id="UP000249134"/>
    </source>
</evidence>
<reference evidence="2 3" key="1">
    <citation type="submission" date="2018-06" db="EMBL/GenBank/DDBJ databases">
        <authorList>
            <consortium name="Pathogen Informatics"/>
            <person name="Doyle S."/>
        </authorList>
    </citation>
    <scope>NUCLEOTIDE SEQUENCE [LARGE SCALE GENOMIC DNA]</scope>
    <source>
        <strain evidence="2 3">NCTC4824</strain>
    </source>
</reference>
<proteinExistence type="predicted"/>
<organism evidence="2 3">
    <name type="scientific">Lederbergia lenta</name>
    <name type="common">Bacillus lentus</name>
    <dbReference type="NCBI Taxonomy" id="1467"/>
    <lineage>
        <taxon>Bacteria</taxon>
        <taxon>Bacillati</taxon>
        <taxon>Bacillota</taxon>
        <taxon>Bacilli</taxon>
        <taxon>Bacillales</taxon>
        <taxon>Bacillaceae</taxon>
        <taxon>Lederbergia</taxon>
    </lineage>
</organism>
<dbReference type="InterPro" id="IPR005025">
    <property type="entry name" value="FMN_Rdtase-like_dom"/>
</dbReference>
<dbReference type="AlphaFoldDB" id="A0A2X4WBF5"/>
<gene>
    <name evidence="2" type="ORF">NCTC4824_02541</name>
</gene>
<sequence>MADDIVIGTPVYWSSMTGYLKTFLDRFSDALDAPLCKRVFLIIQGTEPGDAIPYITNAIQQLCRRFHMSYMGLATNPKEAAILHKPKVNI</sequence>
<evidence type="ECO:0000259" key="1">
    <source>
        <dbReference type="Pfam" id="PF03358"/>
    </source>
</evidence>
<dbReference type="Proteomes" id="UP000249134">
    <property type="component" value="Chromosome 1"/>
</dbReference>
<dbReference type="InterPro" id="IPR029039">
    <property type="entry name" value="Flavoprotein-like_sf"/>
</dbReference>
<dbReference type="STRING" id="1348624.GCA_001591545_01591"/>
<dbReference type="EMBL" id="LS483476">
    <property type="protein sequence ID" value="SQI60039.1"/>
    <property type="molecule type" value="Genomic_DNA"/>
</dbReference>
<name>A0A2X4WBF5_LEDLE</name>
<dbReference type="Pfam" id="PF03358">
    <property type="entry name" value="FMN_red"/>
    <property type="match status" value="1"/>
</dbReference>
<dbReference type="Gene3D" id="3.40.50.360">
    <property type="match status" value="1"/>
</dbReference>
<dbReference type="GO" id="GO:0016491">
    <property type="term" value="F:oxidoreductase activity"/>
    <property type="evidence" value="ECO:0007669"/>
    <property type="project" value="InterPro"/>
</dbReference>
<dbReference type="KEGG" id="blen:NCTC4824_02541"/>
<feature type="domain" description="NADPH-dependent FMN reductase-like" evidence="1">
    <location>
        <begin position="2"/>
        <end position="46"/>
    </location>
</feature>
<keyword evidence="3" id="KW-1185">Reference proteome</keyword>
<evidence type="ECO:0000313" key="2">
    <source>
        <dbReference type="EMBL" id="SQI60039.1"/>
    </source>
</evidence>
<protein>
    <submittedName>
        <fullName evidence="2">FMN reductase</fullName>
    </submittedName>
</protein>
<accession>A0A2X4WBF5</accession>